<evidence type="ECO:0000256" key="3">
    <source>
        <dbReference type="SAM" id="Phobius"/>
    </source>
</evidence>
<dbReference type="PANTHER" id="PTHR43243:SF4">
    <property type="entry name" value="CATIONIC AMINO ACID TRANSPORTER 4"/>
    <property type="match status" value="1"/>
</dbReference>
<feature type="transmembrane region" description="Helical" evidence="3">
    <location>
        <begin position="82"/>
        <end position="107"/>
    </location>
</feature>
<keyword evidence="2" id="KW-0813">Transport</keyword>
<dbReference type="GO" id="GO:0015171">
    <property type="term" value="F:amino acid transmembrane transporter activity"/>
    <property type="evidence" value="ECO:0007669"/>
    <property type="project" value="TreeGrafter"/>
</dbReference>
<organism evidence="4 5">
    <name type="scientific">Nyssa sinensis</name>
    <dbReference type="NCBI Taxonomy" id="561372"/>
    <lineage>
        <taxon>Eukaryota</taxon>
        <taxon>Viridiplantae</taxon>
        <taxon>Streptophyta</taxon>
        <taxon>Embryophyta</taxon>
        <taxon>Tracheophyta</taxon>
        <taxon>Spermatophyta</taxon>
        <taxon>Magnoliopsida</taxon>
        <taxon>eudicotyledons</taxon>
        <taxon>Gunneridae</taxon>
        <taxon>Pentapetalae</taxon>
        <taxon>asterids</taxon>
        <taxon>Cornales</taxon>
        <taxon>Nyssaceae</taxon>
        <taxon>Nyssa</taxon>
    </lineage>
</organism>
<keyword evidence="3" id="KW-1133">Transmembrane helix</keyword>
<dbReference type="PANTHER" id="PTHR43243">
    <property type="entry name" value="INNER MEMBRANE TRANSPORTER YGJI-RELATED"/>
    <property type="match status" value="1"/>
</dbReference>
<evidence type="ECO:0000256" key="1">
    <source>
        <dbReference type="ARBA" id="ARBA00008572"/>
    </source>
</evidence>
<keyword evidence="5" id="KW-1185">Reference proteome</keyword>
<sequence length="199" mass="21097">MCSDAGELRCRCWCNSAAVRQGYGLELRMGVVVKGRVASRAVVVAAIAPVTAVRGSVVALGISPNLALFFGGKDKLPAFLAHHSILGFVVDPCAAILVFIVTGLLCIRIKESSLAQAIVTTVNIGAMIFVIIASGYLVTSTAEEVKNHQRDLPLGMGISLSICCILYMMVSDVIVGLVPYYTLDPDTPIPSAFASHRME</sequence>
<name>A0A5J4ZK72_9ASTE</name>
<gene>
    <name evidence="4" type="ORF">F0562_013346</name>
</gene>
<evidence type="ECO:0000313" key="4">
    <source>
        <dbReference type="EMBL" id="KAA8519090.1"/>
    </source>
</evidence>
<protein>
    <submittedName>
        <fullName evidence="4">Uncharacterized protein</fullName>
    </submittedName>
</protein>
<accession>A0A5J4ZK72</accession>
<comment type="similarity">
    <text evidence="1">Belongs to the amino acid-polyamine-organocation (APC) superfamily. Cationic amino acid transporter (CAT) (TC 2.A.3.3) family.</text>
</comment>
<dbReference type="AlphaFoldDB" id="A0A5J4ZK72"/>
<feature type="transmembrane region" description="Helical" evidence="3">
    <location>
        <begin position="114"/>
        <end position="138"/>
    </location>
</feature>
<proteinExistence type="inferred from homology"/>
<keyword evidence="3" id="KW-0812">Transmembrane</keyword>
<dbReference type="OrthoDB" id="3900342at2759"/>
<evidence type="ECO:0000313" key="5">
    <source>
        <dbReference type="Proteomes" id="UP000325577"/>
    </source>
</evidence>
<dbReference type="EMBL" id="CM018049">
    <property type="protein sequence ID" value="KAA8519090.1"/>
    <property type="molecule type" value="Genomic_DNA"/>
</dbReference>
<keyword evidence="3" id="KW-0472">Membrane</keyword>
<dbReference type="Gene3D" id="1.20.1740.10">
    <property type="entry name" value="Amino acid/polyamine transporter I"/>
    <property type="match status" value="1"/>
</dbReference>
<feature type="transmembrane region" description="Helical" evidence="3">
    <location>
        <begin position="158"/>
        <end position="181"/>
    </location>
</feature>
<evidence type="ECO:0000256" key="2">
    <source>
        <dbReference type="ARBA" id="ARBA00022448"/>
    </source>
</evidence>
<dbReference type="Proteomes" id="UP000325577">
    <property type="component" value="Linkage Group LG6"/>
</dbReference>
<reference evidence="4 5" key="1">
    <citation type="submission" date="2019-09" db="EMBL/GenBank/DDBJ databases">
        <title>A chromosome-level genome assembly of the Chinese tupelo Nyssa sinensis.</title>
        <authorList>
            <person name="Yang X."/>
            <person name="Kang M."/>
            <person name="Yang Y."/>
            <person name="Xiong H."/>
            <person name="Wang M."/>
            <person name="Zhang Z."/>
            <person name="Wang Z."/>
            <person name="Wu H."/>
            <person name="Ma T."/>
            <person name="Liu J."/>
            <person name="Xi Z."/>
        </authorList>
    </citation>
    <scope>NUCLEOTIDE SEQUENCE [LARGE SCALE GENOMIC DNA]</scope>
    <source>
        <strain evidence="4">J267</strain>
        <tissue evidence="4">Leaf</tissue>
    </source>
</reference>
<feature type="transmembrane region" description="Helical" evidence="3">
    <location>
        <begin position="37"/>
        <end position="62"/>
    </location>
</feature>